<evidence type="ECO:0000313" key="4">
    <source>
        <dbReference type="Proteomes" id="UP000198809"/>
    </source>
</evidence>
<dbReference type="Proteomes" id="UP000683429">
    <property type="component" value="Chromosome"/>
</dbReference>
<protein>
    <submittedName>
        <fullName evidence="3">Uncharacterized protein</fullName>
    </submittedName>
</protein>
<keyword evidence="1" id="KW-1133">Transmembrane helix</keyword>
<evidence type="ECO:0000313" key="3">
    <source>
        <dbReference type="EMBL" id="SEN43772.1"/>
    </source>
</evidence>
<feature type="transmembrane region" description="Helical" evidence="1">
    <location>
        <begin position="36"/>
        <end position="58"/>
    </location>
</feature>
<organism evidence="3 4">
    <name type="scientific">Paenibacillus sophorae</name>
    <dbReference type="NCBI Taxonomy" id="1333845"/>
    <lineage>
        <taxon>Bacteria</taxon>
        <taxon>Bacillati</taxon>
        <taxon>Bacillota</taxon>
        <taxon>Bacilli</taxon>
        <taxon>Bacillales</taxon>
        <taxon>Paenibacillaceae</taxon>
        <taxon>Paenibacillus</taxon>
    </lineage>
</organism>
<reference evidence="2 5" key="2">
    <citation type="submission" date="2021-06" db="EMBL/GenBank/DDBJ databases">
        <title>Whole genome sequence of Paenibacillus sophorae DSM23020 for comparative genomics.</title>
        <authorList>
            <person name="Kim M.-J."/>
            <person name="Lee G."/>
            <person name="Shin J.-H."/>
        </authorList>
    </citation>
    <scope>NUCLEOTIDE SEQUENCE [LARGE SCALE GENOMIC DNA]</scope>
    <source>
        <strain evidence="2 5">DSM 23020</strain>
    </source>
</reference>
<dbReference type="STRING" id="1333845.SAMN04487895_101528"/>
<accession>A0A1H8GIF0</accession>
<keyword evidence="1" id="KW-0812">Transmembrane</keyword>
<dbReference type="Proteomes" id="UP000198809">
    <property type="component" value="Unassembled WGS sequence"/>
</dbReference>
<dbReference type="EMBL" id="FODH01000001">
    <property type="protein sequence ID" value="SEN43772.1"/>
    <property type="molecule type" value="Genomic_DNA"/>
</dbReference>
<keyword evidence="1" id="KW-0472">Membrane</keyword>
<gene>
    <name evidence="2" type="ORF">KP014_20215</name>
    <name evidence="3" type="ORF">SAMN04487895_101528</name>
</gene>
<dbReference type="AlphaFoldDB" id="A0A1H8GIF0"/>
<dbReference type="EMBL" id="CP076607">
    <property type="protein sequence ID" value="QWU14238.1"/>
    <property type="molecule type" value="Genomic_DNA"/>
</dbReference>
<evidence type="ECO:0000256" key="1">
    <source>
        <dbReference type="SAM" id="Phobius"/>
    </source>
</evidence>
<name>A0A1H8GIF0_9BACL</name>
<dbReference type="RefSeq" id="WP_036588077.1">
    <property type="nucleotide sequence ID" value="NZ_CP076607.1"/>
</dbReference>
<evidence type="ECO:0000313" key="2">
    <source>
        <dbReference type="EMBL" id="QWU14238.1"/>
    </source>
</evidence>
<evidence type="ECO:0000313" key="5">
    <source>
        <dbReference type="Proteomes" id="UP000683429"/>
    </source>
</evidence>
<proteinExistence type="predicted"/>
<reference evidence="3 4" key="1">
    <citation type="submission" date="2016-10" db="EMBL/GenBank/DDBJ databases">
        <authorList>
            <person name="de Groot N.N."/>
        </authorList>
    </citation>
    <scope>NUCLEOTIDE SEQUENCE [LARGE SCALE GENOMIC DNA]</scope>
    <source>
        <strain evidence="3 4">CGMCC 1.10238</strain>
    </source>
</reference>
<keyword evidence="5" id="KW-1185">Reference proteome</keyword>
<sequence length="68" mass="7516">MIIVCIVVGYLLSVAIGCVGIRKSIMDDVLEAGGELIFAMIIPPINLILGIMGILNYIDFDRFFRINE</sequence>